<dbReference type="InterPro" id="IPR000073">
    <property type="entry name" value="AB_hydrolase_1"/>
</dbReference>
<dbReference type="Gene3D" id="3.40.50.1820">
    <property type="entry name" value="alpha/beta hydrolase"/>
    <property type="match status" value="1"/>
</dbReference>
<evidence type="ECO:0000313" key="2">
    <source>
        <dbReference type="EMBL" id="MBP1991079.1"/>
    </source>
</evidence>
<dbReference type="SUPFAM" id="SSF53474">
    <property type="entry name" value="alpha/beta-Hydrolases"/>
    <property type="match status" value="1"/>
</dbReference>
<comment type="caution">
    <text evidence="2">The sequence shown here is derived from an EMBL/GenBank/DDBJ whole genome shotgun (WGS) entry which is preliminary data.</text>
</comment>
<organism evidence="2 3">
    <name type="scientific">Paenibacillus eucommiae</name>
    <dbReference type="NCBI Taxonomy" id="1355755"/>
    <lineage>
        <taxon>Bacteria</taxon>
        <taxon>Bacillati</taxon>
        <taxon>Bacillota</taxon>
        <taxon>Bacilli</taxon>
        <taxon>Bacillales</taxon>
        <taxon>Paenibacillaceae</taxon>
        <taxon>Paenibacillus</taxon>
    </lineage>
</organism>
<proteinExistence type="predicted"/>
<protein>
    <submittedName>
        <fullName evidence="2">Pimeloyl-ACP methyl ester carboxylesterase</fullName>
    </submittedName>
</protein>
<dbReference type="PANTHER" id="PTHR43139">
    <property type="entry name" value="SI:DKEY-122A22.2"/>
    <property type="match status" value="1"/>
</dbReference>
<accession>A0ABS4IX13</accession>
<feature type="domain" description="AB hydrolase-1" evidence="1">
    <location>
        <begin position="51"/>
        <end position="274"/>
    </location>
</feature>
<evidence type="ECO:0000259" key="1">
    <source>
        <dbReference type="Pfam" id="PF00561"/>
    </source>
</evidence>
<name>A0ABS4IX13_9BACL</name>
<dbReference type="PANTHER" id="PTHR43139:SF52">
    <property type="entry name" value="SI:DKEY-122A22.2"/>
    <property type="match status" value="1"/>
</dbReference>
<dbReference type="InterPro" id="IPR052370">
    <property type="entry name" value="Meta-cleavage_hydrolase"/>
</dbReference>
<sequence length="289" mass="33761">MKRFKKEEGKQLIYQSYERLVAAWGESVEELDIETRYGRTHVIVAGRRECPPLLLFHGVGDNSALMWIYNIQELARHFWVIAVDTMGGPGKSEPNEQYMKNFEQSLWMDDILESLDINSKIHLAGVSNGSYLACHYTIKRPDRVNKIVSMAGGITLNMLRMLMIFMPEALFPSEKNTARLLKKLTAPGSDVFQKNRELMLHWNYLLKYFNNRSMMHHTYRKFTHEEIGILKEKALFLIGQYDQLSHYPKSIQNLEKHQIYYKIIENAGHGINHEQPEVINEEIVRFLQA</sequence>
<dbReference type="Pfam" id="PF00561">
    <property type="entry name" value="Abhydrolase_1"/>
    <property type="match status" value="1"/>
</dbReference>
<dbReference type="RefSeq" id="WP_209971825.1">
    <property type="nucleotide sequence ID" value="NZ_JAGGLB010000007.1"/>
</dbReference>
<evidence type="ECO:0000313" key="3">
    <source>
        <dbReference type="Proteomes" id="UP001519287"/>
    </source>
</evidence>
<gene>
    <name evidence="2" type="ORF">J2Z66_002686</name>
</gene>
<reference evidence="2 3" key="1">
    <citation type="submission" date="2021-03" db="EMBL/GenBank/DDBJ databases">
        <title>Genomic Encyclopedia of Type Strains, Phase IV (KMG-IV): sequencing the most valuable type-strain genomes for metagenomic binning, comparative biology and taxonomic classification.</title>
        <authorList>
            <person name="Goeker M."/>
        </authorList>
    </citation>
    <scope>NUCLEOTIDE SEQUENCE [LARGE SCALE GENOMIC DNA]</scope>
    <source>
        <strain evidence="2 3">DSM 26048</strain>
    </source>
</reference>
<dbReference type="EMBL" id="JAGGLB010000007">
    <property type="protein sequence ID" value="MBP1991079.1"/>
    <property type="molecule type" value="Genomic_DNA"/>
</dbReference>
<keyword evidence="3" id="KW-1185">Reference proteome</keyword>
<dbReference type="InterPro" id="IPR029058">
    <property type="entry name" value="AB_hydrolase_fold"/>
</dbReference>
<dbReference type="Proteomes" id="UP001519287">
    <property type="component" value="Unassembled WGS sequence"/>
</dbReference>